<reference evidence="2 3" key="1">
    <citation type="submission" date="2017-11" db="EMBL/GenBank/DDBJ databases">
        <title>De novo assembly and phasing of dikaryotic genomes from two isolates of Puccinia coronata f. sp. avenae, the causal agent of oat crown rust.</title>
        <authorList>
            <person name="Miller M.E."/>
            <person name="Zhang Y."/>
            <person name="Omidvar V."/>
            <person name="Sperschneider J."/>
            <person name="Schwessinger B."/>
            <person name="Raley C."/>
            <person name="Palmer J.M."/>
            <person name="Garnica D."/>
            <person name="Upadhyaya N."/>
            <person name="Rathjen J."/>
            <person name="Taylor J.M."/>
            <person name="Park R.F."/>
            <person name="Dodds P.N."/>
            <person name="Hirsch C.D."/>
            <person name="Kianian S.F."/>
            <person name="Figueroa M."/>
        </authorList>
    </citation>
    <scope>NUCLEOTIDE SEQUENCE [LARGE SCALE GENOMIC DNA]</scope>
    <source>
        <strain evidence="2">12SD80</strain>
    </source>
</reference>
<evidence type="ECO:0000256" key="1">
    <source>
        <dbReference type="SAM" id="MobiDB-lite"/>
    </source>
</evidence>
<protein>
    <submittedName>
        <fullName evidence="2">Uncharacterized protein</fullName>
    </submittedName>
</protein>
<dbReference type="EMBL" id="PGCI01000132">
    <property type="protein sequence ID" value="PLW38176.1"/>
    <property type="molecule type" value="Genomic_DNA"/>
</dbReference>
<evidence type="ECO:0000313" key="2">
    <source>
        <dbReference type="EMBL" id="PLW38176.1"/>
    </source>
</evidence>
<comment type="caution">
    <text evidence="2">The sequence shown here is derived from an EMBL/GenBank/DDBJ whole genome shotgun (WGS) entry which is preliminary data.</text>
</comment>
<sequence length="172" mass="18405">MYSAAPIVTVFTPSRFGIVVAHLTYGDDFGSRVLSLPSPSQWGISPIRSPVTCTPNRLVPLTSLLTLAPPSLSPTGEASMDNGGKSSIFSAAFSPICNPRAGRRVRPPVKLSTRSARPSAFGIPRSLKPTMTPRQTQLKHLPQPLPFTSLTTKSILNATIASPIKISNWKLS</sequence>
<gene>
    <name evidence="2" type="ORF">PCASD_09484</name>
</gene>
<evidence type="ECO:0000313" key="3">
    <source>
        <dbReference type="Proteomes" id="UP000235392"/>
    </source>
</evidence>
<accession>A0A2N5UKN5</accession>
<proteinExistence type="predicted"/>
<organism evidence="2 3">
    <name type="scientific">Puccinia coronata f. sp. avenae</name>
    <dbReference type="NCBI Taxonomy" id="200324"/>
    <lineage>
        <taxon>Eukaryota</taxon>
        <taxon>Fungi</taxon>
        <taxon>Dikarya</taxon>
        <taxon>Basidiomycota</taxon>
        <taxon>Pucciniomycotina</taxon>
        <taxon>Pucciniomycetes</taxon>
        <taxon>Pucciniales</taxon>
        <taxon>Pucciniaceae</taxon>
        <taxon>Puccinia</taxon>
    </lineage>
</organism>
<feature type="region of interest" description="Disordered" evidence="1">
    <location>
        <begin position="104"/>
        <end position="130"/>
    </location>
</feature>
<dbReference type="Proteomes" id="UP000235392">
    <property type="component" value="Unassembled WGS sequence"/>
</dbReference>
<name>A0A2N5UKN5_9BASI</name>
<dbReference type="AlphaFoldDB" id="A0A2N5UKN5"/>